<evidence type="ECO:0000256" key="5">
    <source>
        <dbReference type="ARBA" id="ARBA00022603"/>
    </source>
</evidence>
<dbReference type="InterPro" id="IPR029063">
    <property type="entry name" value="SAM-dependent_MTases_sf"/>
</dbReference>
<evidence type="ECO:0000256" key="4">
    <source>
        <dbReference type="ARBA" id="ARBA00022490"/>
    </source>
</evidence>
<dbReference type="OrthoDB" id="1723750at2759"/>
<dbReference type="GO" id="GO:0018064">
    <property type="term" value="F:protein-L-histidine N-tele-methyltransferase activity"/>
    <property type="evidence" value="ECO:0007669"/>
    <property type="project" value="UniProtKB-EC"/>
</dbReference>
<comment type="caution">
    <text evidence="10">The sequence shown here is derived from an EMBL/GenBank/DDBJ whole genome shotgun (WGS) entry which is preliminary data.</text>
</comment>
<reference evidence="10 11" key="1">
    <citation type="submission" date="2016-03" db="EMBL/GenBank/DDBJ databases">
        <title>Comparative genomics of the ectomycorrhizal sister species Rhizopogon vinicolor and Rhizopogon vesiculosus (Basidiomycota: Boletales) reveals a divergence of the mating type B locus.</title>
        <authorList>
            <person name="Mujic A.B."/>
            <person name="Kuo A."/>
            <person name="Tritt A."/>
            <person name="Lipzen A."/>
            <person name="Chen C."/>
            <person name="Johnson J."/>
            <person name="Sharma A."/>
            <person name="Barry K."/>
            <person name="Grigoriev I.V."/>
            <person name="Spatafora J.W."/>
        </authorList>
    </citation>
    <scope>NUCLEOTIDE SEQUENCE [LARGE SCALE GENOMIC DNA]</scope>
    <source>
        <strain evidence="10 11">AM-OR11-056</strain>
    </source>
</reference>
<evidence type="ECO:0000313" key="11">
    <source>
        <dbReference type="Proteomes" id="UP000183567"/>
    </source>
</evidence>
<keyword evidence="6" id="KW-0808">Transferase</keyword>
<dbReference type="InterPro" id="IPR019410">
    <property type="entry name" value="Methyltransf_16"/>
</dbReference>
<keyword evidence="11" id="KW-1185">Reference proteome</keyword>
<evidence type="ECO:0000256" key="2">
    <source>
        <dbReference type="ARBA" id="ARBA00004496"/>
    </source>
</evidence>
<gene>
    <name evidence="10" type="ORF">AZE42_01918</name>
</gene>
<keyword evidence="8" id="KW-0539">Nucleus</keyword>
<name>A0A1J8QI80_9AGAM</name>
<dbReference type="STRING" id="180088.A0A1J8QI80"/>
<sequence length="360" mass="39848">MFKFNFDVEDDGEQSMVSLDGNCTAQNHRPASAQAVVPDAFTELSLADALDSLPSKISYSPITIPLANGGNLSLPRRDLFDARFQLISHNADDLDPSEQPSNAHAQSALQFLNAPSDLVPLVYEGGLKTWECSLDLAGYLDSIGSQFDVRGKRVLEVGCGTSIPSLYILHRIFSSPPSQNQTHIHFQDYNASVLELMTIPNVILTWYLSGAAETYRMSEEEPPDSTALELNISENLRDAFQRSLMTYGVHLRFFSGSWDTFDLQKSGGRYNLVLTSETIYRMESIPSLIAMIRGACSAKDLTDIDSYLCLVAAKVLYFGVGGGVAEFVRCVRDQDEGGTVETVWERTSGVERRVMSVRWK</sequence>
<dbReference type="GO" id="GO:0005737">
    <property type="term" value="C:cytoplasm"/>
    <property type="evidence" value="ECO:0007669"/>
    <property type="project" value="UniProtKB-SubCell"/>
</dbReference>
<dbReference type="AlphaFoldDB" id="A0A1J8QI80"/>
<evidence type="ECO:0000256" key="9">
    <source>
        <dbReference type="ARBA" id="ARBA00038126"/>
    </source>
</evidence>
<dbReference type="Proteomes" id="UP000183567">
    <property type="component" value="Unassembled WGS sequence"/>
</dbReference>
<keyword evidence="7" id="KW-0949">S-adenosyl-L-methionine</keyword>
<dbReference type="Gene3D" id="3.40.50.150">
    <property type="entry name" value="Vaccinia Virus protein VP39"/>
    <property type="match status" value="1"/>
</dbReference>
<comment type="subcellular location">
    <subcellularLocation>
        <location evidence="2">Cytoplasm</location>
    </subcellularLocation>
    <subcellularLocation>
        <location evidence="1">Nucleus</location>
    </subcellularLocation>
</comment>
<dbReference type="EC" id="2.1.1.85" evidence="3"/>
<evidence type="ECO:0000256" key="8">
    <source>
        <dbReference type="ARBA" id="ARBA00023242"/>
    </source>
</evidence>
<protein>
    <recommendedName>
        <fullName evidence="3">protein-histidine N-methyltransferase</fullName>
        <ecNumber evidence="3">2.1.1.85</ecNumber>
    </recommendedName>
</protein>
<evidence type="ECO:0000313" key="10">
    <source>
        <dbReference type="EMBL" id="OJA21398.1"/>
    </source>
</evidence>
<evidence type="ECO:0000256" key="7">
    <source>
        <dbReference type="ARBA" id="ARBA00022691"/>
    </source>
</evidence>
<accession>A0A1J8QI80</accession>
<dbReference type="EMBL" id="LVVM01000163">
    <property type="protein sequence ID" value="OJA21398.1"/>
    <property type="molecule type" value="Genomic_DNA"/>
</dbReference>
<evidence type="ECO:0000256" key="6">
    <source>
        <dbReference type="ARBA" id="ARBA00022679"/>
    </source>
</evidence>
<keyword evidence="4" id="KW-0963">Cytoplasm</keyword>
<evidence type="ECO:0000256" key="1">
    <source>
        <dbReference type="ARBA" id="ARBA00004123"/>
    </source>
</evidence>
<keyword evidence="5" id="KW-0489">Methyltransferase</keyword>
<dbReference type="GO" id="GO:0005634">
    <property type="term" value="C:nucleus"/>
    <property type="evidence" value="ECO:0007669"/>
    <property type="project" value="UniProtKB-SubCell"/>
</dbReference>
<evidence type="ECO:0000256" key="3">
    <source>
        <dbReference type="ARBA" id="ARBA00012533"/>
    </source>
</evidence>
<organism evidence="10 11">
    <name type="scientific">Rhizopogon vesiculosus</name>
    <dbReference type="NCBI Taxonomy" id="180088"/>
    <lineage>
        <taxon>Eukaryota</taxon>
        <taxon>Fungi</taxon>
        <taxon>Dikarya</taxon>
        <taxon>Basidiomycota</taxon>
        <taxon>Agaricomycotina</taxon>
        <taxon>Agaricomycetes</taxon>
        <taxon>Agaricomycetidae</taxon>
        <taxon>Boletales</taxon>
        <taxon>Suillineae</taxon>
        <taxon>Rhizopogonaceae</taxon>
        <taxon>Rhizopogon</taxon>
    </lineage>
</organism>
<dbReference type="SUPFAM" id="SSF53335">
    <property type="entry name" value="S-adenosyl-L-methionine-dependent methyltransferases"/>
    <property type="match status" value="1"/>
</dbReference>
<dbReference type="PANTHER" id="PTHR14614">
    <property type="entry name" value="HEPATOCELLULAR CARCINOMA-ASSOCIATED ANTIGEN"/>
    <property type="match status" value="1"/>
</dbReference>
<dbReference type="GO" id="GO:0032259">
    <property type="term" value="P:methylation"/>
    <property type="evidence" value="ECO:0007669"/>
    <property type="project" value="UniProtKB-KW"/>
</dbReference>
<comment type="similarity">
    <text evidence="9">Belongs to the methyltransferase superfamily. METTL18 family.</text>
</comment>
<proteinExistence type="inferred from homology"/>
<dbReference type="PANTHER" id="PTHR14614:SF39">
    <property type="entry name" value="HISTIDINE PROTEIN METHYLTRANSFERASE 1 HOMOLOG"/>
    <property type="match status" value="1"/>
</dbReference>